<dbReference type="GeneID" id="25401425"/>
<dbReference type="PANTHER" id="PTHR42703">
    <property type="entry name" value="NADH DEHYDROGENASE"/>
    <property type="match status" value="1"/>
</dbReference>
<evidence type="ECO:0000256" key="1">
    <source>
        <dbReference type="ARBA" id="ARBA00004651"/>
    </source>
</evidence>
<feature type="transmembrane region" description="Helical" evidence="6">
    <location>
        <begin position="150"/>
        <end position="169"/>
    </location>
</feature>
<feature type="transmembrane region" description="Helical" evidence="6">
    <location>
        <begin position="355"/>
        <end position="374"/>
    </location>
</feature>
<dbReference type="AlphaFoldDB" id="A0A0F7FHK9"/>
<feature type="transmembrane region" description="Helical" evidence="6">
    <location>
        <begin position="64"/>
        <end position="84"/>
    </location>
</feature>
<feature type="transmembrane region" description="Helical" evidence="6">
    <location>
        <begin position="253"/>
        <end position="275"/>
    </location>
</feature>
<dbReference type="Pfam" id="PF00361">
    <property type="entry name" value="Proton_antipo_M"/>
    <property type="match status" value="1"/>
</dbReference>
<dbReference type="EMBL" id="CP009961">
    <property type="protein sequence ID" value="AKG38660.1"/>
    <property type="molecule type" value="Genomic_DNA"/>
</dbReference>
<evidence type="ECO:0000256" key="5">
    <source>
        <dbReference type="ARBA" id="ARBA00023136"/>
    </source>
</evidence>
<evidence type="ECO:0000256" key="6">
    <source>
        <dbReference type="SAM" id="Phobius"/>
    </source>
</evidence>
<evidence type="ECO:0000259" key="7">
    <source>
        <dbReference type="Pfam" id="PF00361"/>
    </source>
</evidence>
<feature type="transmembrane region" description="Helical" evidence="6">
    <location>
        <begin position="96"/>
        <end position="113"/>
    </location>
</feature>
<proteinExistence type="predicted"/>
<comment type="subcellular location">
    <subcellularLocation>
        <location evidence="1">Cell membrane</location>
        <topology evidence="1">Multi-pass membrane protein</topology>
    </subcellularLocation>
</comment>
<keyword evidence="5 6" id="KW-0472">Membrane</keyword>
<keyword evidence="4 6" id="KW-1133">Transmembrane helix</keyword>
<feature type="transmembrane region" description="Helical" evidence="6">
    <location>
        <begin position="189"/>
        <end position="212"/>
    </location>
</feature>
<dbReference type="PATRIC" id="fig|1550241.5.peg.913"/>
<keyword evidence="3 6" id="KW-0812">Transmembrane</keyword>
<dbReference type="PANTHER" id="PTHR42703:SF1">
    <property type="entry name" value="NA(+)_H(+) ANTIPORTER SUBUNIT D1"/>
    <property type="match status" value="1"/>
</dbReference>
<dbReference type="OrthoDB" id="29144at2157"/>
<dbReference type="RefSeq" id="WP_052884096.1">
    <property type="nucleotide sequence ID" value="NZ_CP009961.1"/>
</dbReference>
<evidence type="ECO:0000256" key="4">
    <source>
        <dbReference type="ARBA" id="ARBA00022989"/>
    </source>
</evidence>
<keyword evidence="2" id="KW-1003">Cell membrane</keyword>
<dbReference type="Proteomes" id="UP000067434">
    <property type="component" value="Chromosome"/>
</dbReference>
<evidence type="ECO:0000313" key="9">
    <source>
        <dbReference type="Proteomes" id="UP000067434"/>
    </source>
</evidence>
<feature type="transmembrane region" description="Helical" evidence="6">
    <location>
        <begin position="394"/>
        <end position="414"/>
    </location>
</feature>
<keyword evidence="9" id="KW-1185">Reference proteome</keyword>
<evidence type="ECO:0000256" key="2">
    <source>
        <dbReference type="ARBA" id="ARBA00022475"/>
    </source>
</evidence>
<sequence>MTTELLLASIIVLFSSMLLTLFLERKHNISFTITIISLGLASILNGISLLNPPSQPIGEVSTDAFSQALLLIALLDMIIALIGFRDPSREYKHPGGLFLLVAASVLGLLGIAWSGSILMLFASWMLFSVSSYALMAIPRDGFSASGAAKYGLMGLAATNLFLLFLGILVSSTGTLSLYTHTPLAITTALGLMTLILASVGFKIGVFPFHAWLPDAYGYADPLPISVIAPLSKTATVLVLYKLSVTLIPSARDLWTLLFGTMAVLTMTYGNITALLQPGLQGLLAYSSIAQAGYLLIGVASLAIQGGETHRYALYGLAIQLLAYSLAKTGLFLFAKTLRKKEGRPILLNELGGLGQVDPLLSASVAILTLSLMGMPPLTGFWGKLYLFLAPASQAPWLTGLALLNTGIAAAYYVRLIKALYWGKGEPKPSYPATTAAVKILAVLTLITGVIPFILGP</sequence>
<feature type="transmembrane region" description="Helical" evidence="6">
    <location>
        <begin position="30"/>
        <end position="52"/>
    </location>
</feature>
<dbReference type="InterPro" id="IPR050586">
    <property type="entry name" value="CPA3_Na-H_Antiporter_D"/>
</dbReference>
<feature type="transmembrane region" description="Helical" evidence="6">
    <location>
        <begin position="224"/>
        <end position="247"/>
    </location>
</feature>
<reference evidence="8 9" key="1">
    <citation type="journal article" date="2015" name="Stand. Genomic Sci.">
        <title>Complete genome sequence of and proposal of Thermofilum uzonense sp. nov. a novel hyperthermophilic crenarchaeon and emended description of the genus Thermofilum.</title>
        <authorList>
            <person name="Toshchakov S.V."/>
            <person name="Korzhenkov A.A."/>
            <person name="Samarov N.I."/>
            <person name="Mazunin I.O."/>
            <person name="Mozhey O.I."/>
            <person name="Shmyr I.S."/>
            <person name="Derbikova K.S."/>
            <person name="Taranov E.A."/>
            <person name="Dominova I.N."/>
            <person name="Bonch-Osmolovskaya E.A."/>
            <person name="Patrushev M.V."/>
            <person name="Podosokorskaya O.A."/>
            <person name="Kublanov I.V."/>
        </authorList>
    </citation>
    <scope>NUCLEOTIDE SEQUENCE [LARGE SCALE GENOMIC DNA]</scope>
    <source>
        <strain evidence="8 9">1807-2</strain>
    </source>
</reference>
<dbReference type="InterPro" id="IPR001750">
    <property type="entry name" value="ND/Mrp_TM"/>
</dbReference>
<feature type="transmembrane region" description="Helical" evidence="6">
    <location>
        <begin position="311"/>
        <end position="334"/>
    </location>
</feature>
<organism evidence="8 9">
    <name type="scientific">Infirmifilum uzonense</name>
    <dbReference type="NCBI Taxonomy" id="1550241"/>
    <lineage>
        <taxon>Archaea</taxon>
        <taxon>Thermoproteota</taxon>
        <taxon>Thermoprotei</taxon>
        <taxon>Thermofilales</taxon>
        <taxon>Thermofilaceae</taxon>
        <taxon>Infirmifilum</taxon>
    </lineage>
</organism>
<dbReference type="STRING" id="1550241.MA03_04300"/>
<dbReference type="KEGG" id="thf:MA03_04300"/>
<evidence type="ECO:0000256" key="3">
    <source>
        <dbReference type="ARBA" id="ARBA00022692"/>
    </source>
</evidence>
<feature type="transmembrane region" description="Helical" evidence="6">
    <location>
        <begin position="6"/>
        <end position="23"/>
    </location>
</feature>
<accession>A0A0F7FHK9</accession>
<dbReference type="GO" id="GO:0005886">
    <property type="term" value="C:plasma membrane"/>
    <property type="evidence" value="ECO:0007669"/>
    <property type="project" value="UniProtKB-SubCell"/>
</dbReference>
<gene>
    <name evidence="8" type="ORF">MA03_04300</name>
</gene>
<dbReference type="HOGENOM" id="CLU_007100_1_4_2"/>
<evidence type="ECO:0000313" key="8">
    <source>
        <dbReference type="EMBL" id="AKG38660.1"/>
    </source>
</evidence>
<protein>
    <recommendedName>
        <fullName evidence="7">NADH:quinone oxidoreductase/Mrp antiporter transmembrane domain-containing protein</fullName>
    </recommendedName>
</protein>
<feature type="transmembrane region" description="Helical" evidence="6">
    <location>
        <begin position="435"/>
        <end position="454"/>
    </location>
</feature>
<feature type="domain" description="NADH:quinone oxidoreductase/Mrp antiporter transmembrane" evidence="7">
    <location>
        <begin position="114"/>
        <end position="403"/>
    </location>
</feature>
<name>A0A0F7FHK9_9CREN</name>
<feature type="transmembrane region" description="Helical" evidence="6">
    <location>
        <begin position="282"/>
        <end position="305"/>
    </location>
</feature>